<evidence type="ECO:0000313" key="2">
    <source>
        <dbReference type="Proteomes" id="UP001157006"/>
    </source>
</evidence>
<evidence type="ECO:0000313" key="1">
    <source>
        <dbReference type="EMBL" id="CAI8597499.1"/>
    </source>
</evidence>
<dbReference type="EMBL" id="OX451737">
    <property type="protein sequence ID" value="CAI8597499.1"/>
    <property type="molecule type" value="Genomic_DNA"/>
</dbReference>
<keyword evidence="2" id="KW-1185">Reference proteome</keyword>
<proteinExistence type="predicted"/>
<organism evidence="1 2">
    <name type="scientific">Vicia faba</name>
    <name type="common">Broad bean</name>
    <name type="synonym">Faba vulgaris</name>
    <dbReference type="NCBI Taxonomy" id="3906"/>
    <lineage>
        <taxon>Eukaryota</taxon>
        <taxon>Viridiplantae</taxon>
        <taxon>Streptophyta</taxon>
        <taxon>Embryophyta</taxon>
        <taxon>Tracheophyta</taxon>
        <taxon>Spermatophyta</taxon>
        <taxon>Magnoliopsida</taxon>
        <taxon>eudicotyledons</taxon>
        <taxon>Gunneridae</taxon>
        <taxon>Pentapetalae</taxon>
        <taxon>rosids</taxon>
        <taxon>fabids</taxon>
        <taxon>Fabales</taxon>
        <taxon>Fabaceae</taxon>
        <taxon>Papilionoideae</taxon>
        <taxon>50 kb inversion clade</taxon>
        <taxon>NPAAA clade</taxon>
        <taxon>Hologalegina</taxon>
        <taxon>IRL clade</taxon>
        <taxon>Fabeae</taxon>
        <taxon>Vicia</taxon>
    </lineage>
</organism>
<dbReference type="Proteomes" id="UP001157006">
    <property type="component" value="Chromosome 2"/>
</dbReference>
<protein>
    <submittedName>
        <fullName evidence="1">Uncharacterized protein</fullName>
    </submittedName>
</protein>
<accession>A0AAV0ZIB1</accession>
<reference evidence="1 2" key="1">
    <citation type="submission" date="2023-01" db="EMBL/GenBank/DDBJ databases">
        <authorList>
            <person name="Kreplak J."/>
        </authorList>
    </citation>
    <scope>NUCLEOTIDE SEQUENCE [LARGE SCALE GENOMIC DNA]</scope>
</reference>
<dbReference type="AlphaFoldDB" id="A0AAV0ZIB1"/>
<gene>
    <name evidence="1" type="ORF">VFH_II084680</name>
</gene>
<name>A0AAV0ZIB1_VICFA</name>
<sequence length="255" mass="29760">MMWRTNGGTYLDLRMLGPGEDRCERIVRHNWNGNYLQGYNKIKVVSGIGESFKEFRCESICEYLNCIEELPKVEERWDTSKESIKKLKSLYSQRNNLMKMEEAIWRQRSRALWLQDGDKNTIFFHGKVEQRKRTNHISKLKEDNGKWWMGELIIMPDIIDVEKSTFVKGRVITNNDLIAIYSIWFTEEGGRGSKHSWNSSFQEGSSISHIFFPDDSILFSCANSTEVERIMEILSTYQKALGQIVNLDKSEASFS</sequence>